<feature type="region of interest" description="Disordered" evidence="1">
    <location>
        <begin position="41"/>
        <end position="65"/>
    </location>
</feature>
<keyword evidence="3" id="KW-1185">Reference proteome</keyword>
<protein>
    <submittedName>
        <fullName evidence="2">Uncharacterized protein</fullName>
    </submittedName>
</protein>
<dbReference type="Proteomes" id="UP000233551">
    <property type="component" value="Unassembled WGS sequence"/>
</dbReference>
<feature type="compositionally biased region" description="Basic and acidic residues" evidence="1">
    <location>
        <begin position="42"/>
        <end position="64"/>
    </location>
</feature>
<comment type="caution">
    <text evidence="2">The sequence shown here is derived from an EMBL/GenBank/DDBJ whole genome shotgun (WGS) entry which is preliminary data.</text>
</comment>
<sequence>MEGCLLMLRHWVHTHYALLVMSITTILNRIAAVVSCGSSSQLRDDFSSEDDMVGHSRHEPESRRPTAYVRISVRERCIKGLKDYNMNKLLGDLISPSDVRKY</sequence>
<evidence type="ECO:0000256" key="1">
    <source>
        <dbReference type="SAM" id="MobiDB-lite"/>
    </source>
</evidence>
<organism evidence="2 3">
    <name type="scientific">Punica granatum</name>
    <name type="common">Pomegranate</name>
    <dbReference type="NCBI Taxonomy" id="22663"/>
    <lineage>
        <taxon>Eukaryota</taxon>
        <taxon>Viridiplantae</taxon>
        <taxon>Streptophyta</taxon>
        <taxon>Embryophyta</taxon>
        <taxon>Tracheophyta</taxon>
        <taxon>Spermatophyta</taxon>
        <taxon>Magnoliopsida</taxon>
        <taxon>eudicotyledons</taxon>
        <taxon>Gunneridae</taxon>
        <taxon>Pentapetalae</taxon>
        <taxon>rosids</taxon>
        <taxon>malvids</taxon>
        <taxon>Myrtales</taxon>
        <taxon>Lythraceae</taxon>
        <taxon>Punica</taxon>
    </lineage>
</organism>
<gene>
    <name evidence="2" type="ORF">CRG98_000430</name>
</gene>
<dbReference type="AlphaFoldDB" id="A0A2I0LEN2"/>
<proteinExistence type="predicted"/>
<accession>A0A2I0LEN2</accession>
<dbReference type="EMBL" id="PGOL01000016">
    <property type="protein sequence ID" value="PKI79138.1"/>
    <property type="molecule type" value="Genomic_DNA"/>
</dbReference>
<name>A0A2I0LEN2_PUNGR</name>
<evidence type="ECO:0000313" key="2">
    <source>
        <dbReference type="EMBL" id="PKI79138.1"/>
    </source>
</evidence>
<evidence type="ECO:0000313" key="3">
    <source>
        <dbReference type="Proteomes" id="UP000233551"/>
    </source>
</evidence>
<reference evidence="2 3" key="1">
    <citation type="submission" date="2017-11" db="EMBL/GenBank/DDBJ databases">
        <title>De-novo sequencing of pomegranate (Punica granatum L.) genome.</title>
        <authorList>
            <person name="Akparov Z."/>
            <person name="Amiraslanov A."/>
            <person name="Hajiyeva S."/>
            <person name="Abbasov M."/>
            <person name="Kaur K."/>
            <person name="Hamwieh A."/>
            <person name="Solovyev V."/>
            <person name="Salamov A."/>
            <person name="Braich B."/>
            <person name="Kosarev P."/>
            <person name="Mahmoud A."/>
            <person name="Hajiyev E."/>
            <person name="Babayeva S."/>
            <person name="Izzatullayeva V."/>
            <person name="Mammadov A."/>
            <person name="Mammadov A."/>
            <person name="Sharifova S."/>
            <person name="Ojaghi J."/>
            <person name="Eynullazada K."/>
            <person name="Bayramov B."/>
            <person name="Abdulazimova A."/>
            <person name="Shahmuradov I."/>
        </authorList>
    </citation>
    <scope>NUCLEOTIDE SEQUENCE [LARGE SCALE GENOMIC DNA]</scope>
    <source>
        <strain evidence="3">cv. AG2017</strain>
        <tissue evidence="2">Leaf</tissue>
    </source>
</reference>